<sequence length="184" mass="20800">MQPFHHHYTLSRQGYPLKRSPGVLSAGGLEEGFGHNFGIRDESSRREGTVAGTWSDEDDAGVSVFFSRPLPHNTALTFLLQVQIRPKCPAFRWYPDPRLATLFWGLSSIIRPRNRQACSCFAKRTLAATTNANVLPNGRSSVEYFKLRDAATARPLWLLVAYTATLTRRRIILLEPELTMKPRT</sequence>
<keyword evidence="2" id="KW-1185">Reference proteome</keyword>
<comment type="caution">
    <text evidence="1">The sequence shown here is derived from an EMBL/GenBank/DDBJ whole genome shotgun (WGS) entry which is preliminary data.</text>
</comment>
<name>A0A8H5BYP3_9AGAR</name>
<evidence type="ECO:0000313" key="2">
    <source>
        <dbReference type="Proteomes" id="UP000559256"/>
    </source>
</evidence>
<protein>
    <submittedName>
        <fullName evidence="1">Uncharacterized protein</fullName>
    </submittedName>
</protein>
<gene>
    <name evidence="1" type="ORF">D9758_016349</name>
</gene>
<evidence type="ECO:0000313" key="1">
    <source>
        <dbReference type="EMBL" id="KAF5331456.1"/>
    </source>
</evidence>
<accession>A0A8H5BYP3</accession>
<dbReference type="AlphaFoldDB" id="A0A8H5BYP3"/>
<dbReference type="EMBL" id="JAACJM010000326">
    <property type="protein sequence ID" value="KAF5331456.1"/>
    <property type="molecule type" value="Genomic_DNA"/>
</dbReference>
<organism evidence="1 2">
    <name type="scientific">Tetrapyrgos nigripes</name>
    <dbReference type="NCBI Taxonomy" id="182062"/>
    <lineage>
        <taxon>Eukaryota</taxon>
        <taxon>Fungi</taxon>
        <taxon>Dikarya</taxon>
        <taxon>Basidiomycota</taxon>
        <taxon>Agaricomycotina</taxon>
        <taxon>Agaricomycetes</taxon>
        <taxon>Agaricomycetidae</taxon>
        <taxon>Agaricales</taxon>
        <taxon>Marasmiineae</taxon>
        <taxon>Marasmiaceae</taxon>
        <taxon>Tetrapyrgos</taxon>
    </lineage>
</organism>
<dbReference type="Proteomes" id="UP000559256">
    <property type="component" value="Unassembled WGS sequence"/>
</dbReference>
<reference evidence="1 2" key="1">
    <citation type="journal article" date="2020" name="ISME J.">
        <title>Uncovering the hidden diversity of litter-decomposition mechanisms in mushroom-forming fungi.</title>
        <authorList>
            <person name="Floudas D."/>
            <person name="Bentzer J."/>
            <person name="Ahren D."/>
            <person name="Johansson T."/>
            <person name="Persson P."/>
            <person name="Tunlid A."/>
        </authorList>
    </citation>
    <scope>NUCLEOTIDE SEQUENCE [LARGE SCALE GENOMIC DNA]</scope>
    <source>
        <strain evidence="1 2">CBS 291.85</strain>
    </source>
</reference>
<proteinExistence type="predicted"/>